<dbReference type="EMBL" id="CXST01000002">
    <property type="protein sequence ID" value="CTQ44784.1"/>
    <property type="molecule type" value="Genomic_DNA"/>
</dbReference>
<accession>A0A0M6Y501</accession>
<keyword evidence="2" id="KW-1185">Reference proteome</keyword>
<organism evidence="1 2">
    <name type="scientific">Roseibium aggregatum</name>
    <dbReference type="NCBI Taxonomy" id="187304"/>
    <lineage>
        <taxon>Bacteria</taxon>
        <taxon>Pseudomonadati</taxon>
        <taxon>Pseudomonadota</taxon>
        <taxon>Alphaproteobacteria</taxon>
        <taxon>Hyphomicrobiales</taxon>
        <taxon>Stappiaceae</taxon>
        <taxon>Roseibium</taxon>
    </lineage>
</organism>
<dbReference type="Proteomes" id="UP000048926">
    <property type="component" value="Unassembled WGS sequence"/>
</dbReference>
<dbReference type="SUPFAM" id="SSF52540">
    <property type="entry name" value="P-loop containing nucleoside triphosphate hydrolases"/>
    <property type="match status" value="1"/>
</dbReference>
<sequence length="625" mass="68710">MNHQPTLAGVSSLAIDCCLPAPVSGGNFSRSYNEVLTPPTSLTSEIKDRVLAKLKLRLQSYGQSPSPFQWAGLSDVVDTLTAMLSGTCPPKVHLSSLDPGMGKTTALTQFLKEVVRSSDHADVGVVVFLSRKAEIERLVEEANLRPDDFAVYTADDEYNAISPTPVNDAQVLFTTQQMLTSRCKGGSFEQCSAFYYLHRVRDVRVWDETLEPGEVVTLSSDDLGELLPYLRRMAVTTADQVQDLLGKTVSAPSGSVITIPAFEGLTGLRVSSDHGGSLRRNLDALAAMSGRPVRILPGQGKQKVALHTREALPTDMAPLLVLDASGRVRETYNCWNRHRTGLVRLRSAPKDYSALTVHVFDQGSGKDSWTKNDDRLAVEIATVIDSKPDEPWLVVSHKDFVSISIPKLILEHVTTARDRVQFVTWGQHTATNAFADIPNVVIASTYCLPDWQYSGLAYACSGRPVNQELAHSAVGAIRLGEHGHNIYQALCRASVRGNDGGRCKPCTAYFIAAKASGIRDKLADWFPGCQVTTWSPSRRRLQGQKKRAVLDYIATRRAEDPDAVILFKEVQEAVGISDRKQLTKIRKCEHFRAELTELGLQEHMTGNRKGANAFIRFFHPILGGD</sequence>
<dbReference type="AlphaFoldDB" id="A0A0M6Y501"/>
<gene>
    <name evidence="1" type="ORF">LAL4801_03231</name>
</gene>
<evidence type="ECO:0000313" key="2">
    <source>
        <dbReference type="Proteomes" id="UP000048926"/>
    </source>
</evidence>
<evidence type="ECO:0000313" key="1">
    <source>
        <dbReference type="EMBL" id="CTQ44784.1"/>
    </source>
</evidence>
<name>A0A0M6Y501_9HYPH</name>
<dbReference type="InterPro" id="IPR027417">
    <property type="entry name" value="P-loop_NTPase"/>
</dbReference>
<reference evidence="2" key="1">
    <citation type="submission" date="2015-07" db="EMBL/GenBank/DDBJ databases">
        <authorList>
            <person name="Rodrigo-Torres Lidia"/>
            <person name="Arahal R.David."/>
        </authorList>
    </citation>
    <scope>NUCLEOTIDE SEQUENCE [LARGE SCALE GENOMIC DNA]</scope>
    <source>
        <strain evidence="2">CECT 4801</strain>
    </source>
</reference>
<proteinExistence type="predicted"/>
<protein>
    <submittedName>
        <fullName evidence="1">Uncharacterized protein</fullName>
    </submittedName>
</protein>